<sequence length="431" mass="46955">MTKAFNWSLLLLWFACALSVSPRVWAVEEVQAQLAESLPLIGVDRVHRELTITGSGVGVFVLDDWTVSEHGFAHGQAVEDIIRAVAPDAKLWSCKLSFSRATAQDFASCLLKIDRERLPIRVVNMSFSVGEQVFSKPCDSLDDSLTRTIRYLSQKGVIFVAAAGNDGRKDALRYPACLPEVISVGATYDFKGAVEFDTDQVFCRDIAVVDKVTCYSNVADYLDLVAPGTTISTRSAPNFGGTSAATPLVSGVIALMLEAKRTLRAPAVLETLRATGALAPDSFSSQTYPRVDAYRAVLAVLSTAGNPSTSALTISQFDTSSDGVIDDPEYYEALEEWIAGQISDELFFEVTDYWVQQVAVSASRAEFLRGADATLQLFDLEGRQIAALEEASSGKLRSLTRTLANGVYIYVMMREMEGRLVHSIGKLVVLR</sequence>
<evidence type="ECO:0000313" key="8">
    <source>
        <dbReference type="EMBL" id="OGF53979.1"/>
    </source>
</evidence>
<evidence type="ECO:0000256" key="4">
    <source>
        <dbReference type="ARBA" id="ARBA00022825"/>
    </source>
</evidence>
<dbReference type="PRINTS" id="PR00723">
    <property type="entry name" value="SUBTILISIN"/>
</dbReference>
<keyword evidence="3" id="KW-0378">Hydrolase</keyword>
<proteinExistence type="inferred from homology"/>
<dbReference type="GO" id="GO:0004252">
    <property type="term" value="F:serine-type endopeptidase activity"/>
    <property type="evidence" value="ECO:0007669"/>
    <property type="project" value="InterPro"/>
</dbReference>
<comment type="caution">
    <text evidence="5">Lacks conserved residue(s) required for the propagation of feature annotation.</text>
</comment>
<dbReference type="PROSITE" id="PS51257">
    <property type="entry name" value="PROKAR_LIPOPROTEIN"/>
    <property type="match status" value="1"/>
</dbReference>
<dbReference type="InterPro" id="IPR018247">
    <property type="entry name" value="EF_Hand_1_Ca_BS"/>
</dbReference>
<evidence type="ECO:0000256" key="1">
    <source>
        <dbReference type="ARBA" id="ARBA00011073"/>
    </source>
</evidence>
<protein>
    <recommendedName>
        <fullName evidence="7">Peptidase S8/S53 domain-containing protein</fullName>
    </recommendedName>
</protein>
<reference evidence="8 9" key="1">
    <citation type="journal article" date="2016" name="Nat. Commun.">
        <title>Thousands of microbial genomes shed light on interconnected biogeochemical processes in an aquifer system.</title>
        <authorList>
            <person name="Anantharaman K."/>
            <person name="Brown C.T."/>
            <person name="Hug L.A."/>
            <person name="Sharon I."/>
            <person name="Castelle C.J."/>
            <person name="Probst A.J."/>
            <person name="Thomas B.C."/>
            <person name="Singh A."/>
            <person name="Wilkins M.J."/>
            <person name="Karaoz U."/>
            <person name="Brodie E.L."/>
            <person name="Williams K.H."/>
            <person name="Hubbard S.S."/>
            <person name="Banfield J.F."/>
        </authorList>
    </citation>
    <scope>NUCLEOTIDE SEQUENCE [LARGE SCALE GENOMIC DNA]</scope>
    <source>
        <strain evidence="9">RBG_16_55_9</strain>
    </source>
</reference>
<dbReference type="PANTHER" id="PTHR43806">
    <property type="entry name" value="PEPTIDASE S8"/>
    <property type="match status" value="1"/>
</dbReference>
<evidence type="ECO:0000259" key="7">
    <source>
        <dbReference type="Pfam" id="PF00082"/>
    </source>
</evidence>
<feature type="chain" id="PRO_5009521734" description="Peptidase S8/S53 domain-containing protein" evidence="6">
    <location>
        <begin position="27"/>
        <end position="431"/>
    </location>
</feature>
<keyword evidence="6" id="KW-0732">Signal</keyword>
<dbReference type="Proteomes" id="UP000179157">
    <property type="component" value="Unassembled WGS sequence"/>
</dbReference>
<feature type="signal peptide" evidence="6">
    <location>
        <begin position="1"/>
        <end position="26"/>
    </location>
</feature>
<evidence type="ECO:0000256" key="5">
    <source>
        <dbReference type="PROSITE-ProRule" id="PRU01240"/>
    </source>
</evidence>
<dbReference type="InterPro" id="IPR000209">
    <property type="entry name" value="Peptidase_S8/S53_dom"/>
</dbReference>
<dbReference type="STRING" id="1817864.A2Z21_05170"/>
<dbReference type="InterPro" id="IPR015500">
    <property type="entry name" value="Peptidase_S8_subtilisin-rel"/>
</dbReference>
<organism evidence="8 9">
    <name type="scientific">Fraserbacteria sp. (strain RBG_16_55_9)</name>
    <dbReference type="NCBI Taxonomy" id="1817864"/>
    <lineage>
        <taxon>Bacteria</taxon>
        <taxon>Candidatus Fraseribacteriota</taxon>
    </lineage>
</organism>
<dbReference type="CDD" id="cd00306">
    <property type="entry name" value="Peptidases_S8_S53"/>
    <property type="match status" value="1"/>
</dbReference>
<dbReference type="GO" id="GO:0006508">
    <property type="term" value="P:proteolysis"/>
    <property type="evidence" value="ECO:0007669"/>
    <property type="project" value="UniProtKB-KW"/>
</dbReference>
<feature type="domain" description="Peptidase S8/S53" evidence="7">
    <location>
        <begin position="78"/>
        <end position="275"/>
    </location>
</feature>
<dbReference type="InterPro" id="IPR023828">
    <property type="entry name" value="Peptidase_S8_Ser-AS"/>
</dbReference>
<accession>A0A1F5US73</accession>
<keyword evidence="2" id="KW-0645">Protease</keyword>
<keyword evidence="4" id="KW-0720">Serine protease</keyword>
<name>A0A1F5US73_FRAXR</name>
<evidence type="ECO:0000313" key="9">
    <source>
        <dbReference type="Proteomes" id="UP000179157"/>
    </source>
</evidence>
<dbReference type="PROSITE" id="PS00018">
    <property type="entry name" value="EF_HAND_1"/>
    <property type="match status" value="1"/>
</dbReference>
<dbReference type="EMBL" id="MFGX01000092">
    <property type="protein sequence ID" value="OGF53979.1"/>
    <property type="molecule type" value="Genomic_DNA"/>
</dbReference>
<comment type="similarity">
    <text evidence="1 5">Belongs to the peptidase S8 family.</text>
</comment>
<evidence type="ECO:0000256" key="3">
    <source>
        <dbReference type="ARBA" id="ARBA00022801"/>
    </source>
</evidence>
<gene>
    <name evidence="8" type="ORF">A2Z21_05170</name>
</gene>
<dbReference type="Pfam" id="PF00082">
    <property type="entry name" value="Peptidase_S8"/>
    <property type="match status" value="1"/>
</dbReference>
<dbReference type="Gene3D" id="3.40.50.200">
    <property type="entry name" value="Peptidase S8/S53 domain"/>
    <property type="match status" value="1"/>
</dbReference>
<dbReference type="AlphaFoldDB" id="A0A1F5US73"/>
<dbReference type="InterPro" id="IPR036852">
    <property type="entry name" value="Peptidase_S8/S53_dom_sf"/>
</dbReference>
<dbReference type="SUPFAM" id="SSF52743">
    <property type="entry name" value="Subtilisin-like"/>
    <property type="match status" value="1"/>
</dbReference>
<evidence type="ECO:0000256" key="2">
    <source>
        <dbReference type="ARBA" id="ARBA00022670"/>
    </source>
</evidence>
<evidence type="ECO:0000256" key="6">
    <source>
        <dbReference type="SAM" id="SignalP"/>
    </source>
</evidence>
<dbReference type="PROSITE" id="PS00138">
    <property type="entry name" value="SUBTILASE_SER"/>
    <property type="match status" value="1"/>
</dbReference>
<dbReference type="PANTHER" id="PTHR43806:SF11">
    <property type="entry name" value="CEREVISIN-RELATED"/>
    <property type="match status" value="1"/>
</dbReference>
<dbReference type="PROSITE" id="PS51892">
    <property type="entry name" value="SUBTILASE"/>
    <property type="match status" value="1"/>
</dbReference>
<comment type="caution">
    <text evidence="8">The sequence shown here is derived from an EMBL/GenBank/DDBJ whole genome shotgun (WGS) entry which is preliminary data.</text>
</comment>
<dbReference type="InterPro" id="IPR050131">
    <property type="entry name" value="Peptidase_S8_subtilisin-like"/>
</dbReference>